<name>A0A1M5UNA6_9CLOT</name>
<keyword evidence="1" id="KW-1133">Transmembrane helix</keyword>
<dbReference type="OrthoDB" id="573194at2"/>
<keyword evidence="1" id="KW-0812">Transmembrane</keyword>
<proteinExistence type="predicted"/>
<evidence type="ECO:0000256" key="1">
    <source>
        <dbReference type="SAM" id="Phobius"/>
    </source>
</evidence>
<dbReference type="RefSeq" id="WP_073338134.1">
    <property type="nucleotide sequence ID" value="NZ_FQXM01000008.1"/>
</dbReference>
<dbReference type="AlphaFoldDB" id="A0A1M5UNA6"/>
<evidence type="ECO:0000313" key="3">
    <source>
        <dbReference type="Proteomes" id="UP000184447"/>
    </source>
</evidence>
<gene>
    <name evidence="2" type="ORF">SAMN02745207_01840</name>
</gene>
<evidence type="ECO:0000313" key="2">
    <source>
        <dbReference type="EMBL" id="SHH64437.1"/>
    </source>
</evidence>
<keyword evidence="1" id="KW-0472">Membrane</keyword>
<reference evidence="2 3" key="1">
    <citation type="submission" date="2016-11" db="EMBL/GenBank/DDBJ databases">
        <authorList>
            <person name="Jaros S."/>
            <person name="Januszkiewicz K."/>
            <person name="Wedrychowicz H."/>
        </authorList>
    </citation>
    <scope>NUCLEOTIDE SEQUENCE [LARGE SCALE GENOMIC DNA]</scope>
    <source>
        <strain evidence="2 3">DSM 8605</strain>
    </source>
</reference>
<sequence length="201" mass="24112">MLKKLVVVNKLFVVNKYNDPKKIYRYDSKSKSFNIDISLDYYRDIHNEWDYSPDKFKDLDEELLKYLEECSLEIPLKNKVIINFFLPQKIKDVEREEKIIIGFKNHISYKIRNKLSVKRNMIRSTLLYGVWGVVLLFVAYLLQKFIHHSFLGDLIPEGFLIGGWVLLWEIFSIVFFQIGEVNKKIKIYKRLLNSDVKYNYI</sequence>
<dbReference type="STRING" id="1121316.SAMN02745207_01840"/>
<feature type="transmembrane region" description="Helical" evidence="1">
    <location>
        <begin position="126"/>
        <end position="146"/>
    </location>
</feature>
<keyword evidence="3" id="KW-1185">Reference proteome</keyword>
<dbReference type="Proteomes" id="UP000184447">
    <property type="component" value="Unassembled WGS sequence"/>
</dbReference>
<accession>A0A1M5UNA6</accession>
<feature type="transmembrane region" description="Helical" evidence="1">
    <location>
        <begin position="158"/>
        <end position="179"/>
    </location>
</feature>
<dbReference type="EMBL" id="FQXM01000008">
    <property type="protein sequence ID" value="SHH64437.1"/>
    <property type="molecule type" value="Genomic_DNA"/>
</dbReference>
<organism evidence="2 3">
    <name type="scientific">Clostridium grantii DSM 8605</name>
    <dbReference type="NCBI Taxonomy" id="1121316"/>
    <lineage>
        <taxon>Bacteria</taxon>
        <taxon>Bacillati</taxon>
        <taxon>Bacillota</taxon>
        <taxon>Clostridia</taxon>
        <taxon>Eubacteriales</taxon>
        <taxon>Clostridiaceae</taxon>
        <taxon>Clostridium</taxon>
    </lineage>
</organism>
<protein>
    <submittedName>
        <fullName evidence="2">Uncharacterized protein</fullName>
    </submittedName>
</protein>